<feature type="transmembrane region" description="Helical" evidence="4">
    <location>
        <begin position="360"/>
        <end position="381"/>
    </location>
</feature>
<dbReference type="PANTHER" id="PTHR48064:SF6">
    <property type="entry name" value="RECEPTOR-LIKE PROTEIN KINASE 2"/>
    <property type="match status" value="1"/>
</dbReference>
<organism evidence="5 6">
    <name type="scientific">Seminavis robusta</name>
    <dbReference type="NCBI Taxonomy" id="568900"/>
    <lineage>
        <taxon>Eukaryota</taxon>
        <taxon>Sar</taxon>
        <taxon>Stramenopiles</taxon>
        <taxon>Ochrophyta</taxon>
        <taxon>Bacillariophyta</taxon>
        <taxon>Bacillariophyceae</taxon>
        <taxon>Bacillariophycidae</taxon>
        <taxon>Naviculales</taxon>
        <taxon>Naviculaceae</taxon>
        <taxon>Seminavis</taxon>
    </lineage>
</organism>
<feature type="compositionally biased region" description="Polar residues" evidence="3">
    <location>
        <begin position="127"/>
        <end position="139"/>
    </location>
</feature>
<feature type="compositionally biased region" description="Low complexity" evidence="3">
    <location>
        <begin position="406"/>
        <end position="416"/>
    </location>
</feature>
<feature type="region of interest" description="Disordered" evidence="3">
    <location>
        <begin position="1"/>
        <end position="139"/>
    </location>
</feature>
<dbReference type="AlphaFoldDB" id="A0A9N8EZ17"/>
<dbReference type="Pfam" id="PF00560">
    <property type="entry name" value="LRR_1"/>
    <property type="match status" value="2"/>
</dbReference>
<gene>
    <name evidence="5" type="ORF">SEMRO_2256_G321040.1</name>
</gene>
<evidence type="ECO:0000256" key="2">
    <source>
        <dbReference type="ARBA" id="ARBA00022737"/>
    </source>
</evidence>
<feature type="compositionally biased region" description="Polar residues" evidence="3">
    <location>
        <begin position="394"/>
        <end position="405"/>
    </location>
</feature>
<comment type="caution">
    <text evidence="5">The sequence shown here is derived from an EMBL/GenBank/DDBJ whole genome shotgun (WGS) entry which is preliminary data.</text>
</comment>
<keyword evidence="2" id="KW-0677">Repeat</keyword>
<name>A0A9N8EZ17_9STRA</name>
<dbReference type="Proteomes" id="UP001153069">
    <property type="component" value="Unassembled WGS sequence"/>
</dbReference>
<dbReference type="SMART" id="SM00369">
    <property type="entry name" value="LRR_TYP"/>
    <property type="match status" value="5"/>
</dbReference>
<dbReference type="Gene3D" id="3.80.10.10">
    <property type="entry name" value="Ribonuclease Inhibitor"/>
    <property type="match status" value="2"/>
</dbReference>
<feature type="region of interest" description="Disordered" evidence="3">
    <location>
        <begin position="271"/>
        <end position="304"/>
    </location>
</feature>
<keyword evidence="4" id="KW-0812">Transmembrane</keyword>
<dbReference type="PANTHER" id="PTHR48064">
    <property type="entry name" value="OS01G0750400 PROTEIN"/>
    <property type="match status" value="1"/>
</dbReference>
<evidence type="ECO:0000256" key="4">
    <source>
        <dbReference type="SAM" id="Phobius"/>
    </source>
</evidence>
<feature type="compositionally biased region" description="Polar residues" evidence="3">
    <location>
        <begin position="341"/>
        <end position="350"/>
    </location>
</feature>
<proteinExistence type="predicted"/>
<sequence length="915" mass="99179">MDNTPPEEMVAADLSSLRAKAGAGGTHNSSNHQDEEHEKPTGTAYLAVVREQTQSVTTTTPPCQNNEERRAARAPQAAMEEEAALQPGSQQSGWLSFFPKEKQGKSYGNLDDDKSSAEKQVAADSSMPGNHNQNADQTTTSSANIPLSAVMPVAQFENPQSSARLSYFPKKSSSNRSCTSSLAPMIMGKAANNSQLEDSDQLTMPAMNSSLNLIASHPSSLNQRVPQQQQHQQPALPGAYRYRNAPGESIMQHTEMLDYGLFHAPNSGASLPTLTQSNLPAVDSNSQERQSTHHSSGNEGHAVATEQVPVNANLVEESEVVMAEPLTLPIGDNDEDDTGMYTGTPNNEGQDQAKKDQLRAWVGLAGLFIVVAGVIVLAIVLTADSNADPEVDPISSTGSTQMDIPTTTSNSSESNNLDGDTVIPTIGETSSPSTALAGTEAINDMGIEMSFLPDFTREVIALDGLKVSGQSLAWQWLQQHPEFDSMPSWRKLQLMALASLYYSTRGDTWVVPPFATTWLNTSLHECDWQGRFTEGLLPAYQFWALIENNCTDDGVYLNLTLQETGLRGTLPPEISFLTRLTALDLNENFITGQLPSQIGELTLLEVLKLENNLLRGSLPDELFGLSGLTKLHLGTNAFTGALSNEVTAMTSLTDLSIFMNQLTGTLTSGINALSELTSLSVRGNLFSGTVPSGVFELTELESLVLDNNQFSGTFPTEVGVLTKLKLLHIMLSQFTGPLPTELGLLTSLSFLHFQANHFNSTLPSELNALSKMMQIDFGRNDLTGTLPDLSRLTAMTSFNGRDNRQGGTIPDLSSMTDLQWLWLQNNAYTGSLPWGLSKMTSLLDLRLSFNQLTGRLFPTLTSLSRLRQLHLQNNSFSDTVPSSVCDSVVLLRMFVDCDLVNCSCTVCGCMEEDEG</sequence>
<feature type="compositionally biased region" description="Polar residues" evidence="3">
    <location>
        <begin position="51"/>
        <end position="65"/>
    </location>
</feature>
<feature type="compositionally biased region" description="Polar residues" evidence="3">
    <location>
        <begin position="271"/>
        <end position="298"/>
    </location>
</feature>
<reference evidence="5" key="1">
    <citation type="submission" date="2020-06" db="EMBL/GenBank/DDBJ databases">
        <authorList>
            <consortium name="Plant Systems Biology data submission"/>
        </authorList>
    </citation>
    <scope>NUCLEOTIDE SEQUENCE</scope>
    <source>
        <strain evidence="5">D6</strain>
    </source>
</reference>
<dbReference type="FunFam" id="3.80.10.10:FF:000041">
    <property type="entry name" value="LRR receptor-like serine/threonine-protein kinase ERECTA"/>
    <property type="match status" value="2"/>
</dbReference>
<keyword evidence="6" id="KW-1185">Reference proteome</keyword>
<dbReference type="InterPro" id="IPR003591">
    <property type="entry name" value="Leu-rich_rpt_typical-subtyp"/>
</dbReference>
<accession>A0A9N8EZ17</accession>
<dbReference type="Pfam" id="PF13855">
    <property type="entry name" value="LRR_8"/>
    <property type="match status" value="1"/>
</dbReference>
<dbReference type="EMBL" id="CAICTM010002254">
    <property type="protein sequence ID" value="CAB9528564.1"/>
    <property type="molecule type" value="Genomic_DNA"/>
</dbReference>
<evidence type="ECO:0000313" key="6">
    <source>
        <dbReference type="Proteomes" id="UP001153069"/>
    </source>
</evidence>
<protein>
    <submittedName>
        <fullName evidence="5">Leucine rich repeat N-terminal domain</fullName>
    </submittedName>
</protein>
<evidence type="ECO:0000256" key="1">
    <source>
        <dbReference type="ARBA" id="ARBA00022614"/>
    </source>
</evidence>
<dbReference type="InterPro" id="IPR001611">
    <property type="entry name" value="Leu-rich_rpt"/>
</dbReference>
<feature type="region of interest" description="Disordered" evidence="3">
    <location>
        <begin position="326"/>
        <end position="352"/>
    </location>
</feature>
<feature type="region of interest" description="Disordered" evidence="3">
    <location>
        <begin position="387"/>
        <end position="417"/>
    </location>
</feature>
<keyword evidence="4" id="KW-1133">Transmembrane helix</keyword>
<evidence type="ECO:0000313" key="5">
    <source>
        <dbReference type="EMBL" id="CAB9528564.1"/>
    </source>
</evidence>
<dbReference type="InterPro" id="IPR053038">
    <property type="entry name" value="RLP_Defense"/>
</dbReference>
<dbReference type="SUPFAM" id="SSF52058">
    <property type="entry name" value="L domain-like"/>
    <property type="match status" value="1"/>
</dbReference>
<keyword evidence="4" id="KW-0472">Membrane</keyword>
<keyword evidence="1" id="KW-0433">Leucine-rich repeat</keyword>
<evidence type="ECO:0000256" key="3">
    <source>
        <dbReference type="SAM" id="MobiDB-lite"/>
    </source>
</evidence>
<dbReference type="InterPro" id="IPR032675">
    <property type="entry name" value="LRR_dom_sf"/>
</dbReference>
<dbReference type="OrthoDB" id="49138at2759"/>